<dbReference type="SUPFAM" id="SSF52096">
    <property type="entry name" value="ClpP/crotonase"/>
    <property type="match status" value="1"/>
</dbReference>
<keyword evidence="2" id="KW-1185">Reference proteome</keyword>
<proteinExistence type="predicted"/>
<dbReference type="InterPro" id="IPR029045">
    <property type="entry name" value="ClpP/crotonase-like_dom_sf"/>
</dbReference>
<protein>
    <recommendedName>
        <fullName evidence="3">PDZ domain-containing protein</fullName>
    </recommendedName>
</protein>
<accession>A0ABY8QZW0</accession>
<dbReference type="InterPro" id="IPR036034">
    <property type="entry name" value="PDZ_sf"/>
</dbReference>
<gene>
    <name evidence="1" type="ORF">QJS64_11420</name>
</gene>
<sequence>MDYDDDGYKLLVLFRYWNVIEYYYPYTDVIEENWDKVLTTFIPKFVNTKSELDYKLVISELTTKIHDPHAAIYDINETLTKYWGNKYAPVEFSLVEDNIVIKKILPKYKNKCELKPGDIVLKINDKDIFEVIKEKSKYISLSRKEAIVNCLQGYLFRTSNDSIKLTVKEMEKI</sequence>
<dbReference type="Gene3D" id="3.30.750.44">
    <property type="match status" value="1"/>
</dbReference>
<evidence type="ECO:0008006" key="3">
    <source>
        <dbReference type="Google" id="ProtNLM"/>
    </source>
</evidence>
<evidence type="ECO:0000313" key="1">
    <source>
        <dbReference type="EMBL" id="WGX74760.1"/>
    </source>
</evidence>
<dbReference type="Proteomes" id="UP001239169">
    <property type="component" value="Chromosome"/>
</dbReference>
<dbReference type="Gene3D" id="2.30.42.10">
    <property type="match status" value="1"/>
</dbReference>
<organism evidence="1 2">
    <name type="scientific">Paraclostridium bifermentans</name>
    <name type="common">Clostridium bifermentans</name>
    <dbReference type="NCBI Taxonomy" id="1490"/>
    <lineage>
        <taxon>Bacteria</taxon>
        <taxon>Bacillati</taxon>
        <taxon>Bacillota</taxon>
        <taxon>Clostridia</taxon>
        <taxon>Peptostreptococcales</taxon>
        <taxon>Peptostreptococcaceae</taxon>
        <taxon>Paraclostridium</taxon>
    </lineage>
</organism>
<reference evidence="1 2" key="1">
    <citation type="submission" date="2023-04" db="EMBL/GenBank/DDBJ databases">
        <title>Bacteria Genome Submission.</title>
        <authorList>
            <person name="Isaac P."/>
        </authorList>
    </citation>
    <scope>NUCLEOTIDE SEQUENCE [LARGE SCALE GENOMIC DNA]</scope>
    <source>
        <strain evidence="1 2">SampleS7P1</strain>
    </source>
</reference>
<evidence type="ECO:0000313" key="2">
    <source>
        <dbReference type="Proteomes" id="UP001239169"/>
    </source>
</evidence>
<name>A0ABY8QZW0_PARBF</name>
<dbReference type="EMBL" id="CP124685">
    <property type="protein sequence ID" value="WGX74760.1"/>
    <property type="molecule type" value="Genomic_DNA"/>
</dbReference>